<comment type="subcellular location">
    <subcellularLocation>
        <location evidence="1">Mitochondrion inner membrane</location>
        <topology evidence="1">Single-pass membrane protein</topology>
    </subcellularLocation>
</comment>
<comment type="similarity">
    <text evidence="2">Belongs to the AAA ATPase family. BCS1 subfamily.</text>
</comment>
<dbReference type="InterPro" id="IPR050747">
    <property type="entry name" value="Mitochondrial_chaperone_BCS1"/>
</dbReference>
<keyword evidence="17" id="KW-1185">Reference proteome</keyword>
<evidence type="ECO:0000256" key="10">
    <source>
        <dbReference type="ARBA" id="ARBA00023136"/>
    </source>
</evidence>
<dbReference type="InterPro" id="IPR003593">
    <property type="entry name" value="AAA+_ATPase"/>
</dbReference>
<evidence type="ECO:0000256" key="2">
    <source>
        <dbReference type="ARBA" id="ARBA00007448"/>
    </source>
</evidence>
<dbReference type="SMART" id="SM00382">
    <property type="entry name" value="AAA"/>
    <property type="match status" value="1"/>
</dbReference>
<evidence type="ECO:0000313" key="17">
    <source>
        <dbReference type="Proteomes" id="UP001396898"/>
    </source>
</evidence>
<name>A0ABR1RCW9_9PEZI</name>
<feature type="compositionally biased region" description="Polar residues" evidence="13">
    <location>
        <begin position="575"/>
        <end position="585"/>
    </location>
</feature>
<feature type="region of interest" description="Disordered" evidence="13">
    <location>
        <begin position="343"/>
        <end position="366"/>
    </location>
</feature>
<evidence type="ECO:0008006" key="18">
    <source>
        <dbReference type="Google" id="ProtNLM"/>
    </source>
</evidence>
<dbReference type="EMBL" id="JAQQWI010000016">
    <property type="protein sequence ID" value="KAK8008453.1"/>
    <property type="molecule type" value="Genomic_DNA"/>
</dbReference>
<dbReference type="InterPro" id="IPR003959">
    <property type="entry name" value="ATPase_AAA_core"/>
</dbReference>
<evidence type="ECO:0000256" key="3">
    <source>
        <dbReference type="ARBA" id="ARBA00022692"/>
    </source>
</evidence>
<evidence type="ECO:0000256" key="9">
    <source>
        <dbReference type="ARBA" id="ARBA00023128"/>
    </source>
</evidence>
<evidence type="ECO:0000256" key="6">
    <source>
        <dbReference type="ARBA" id="ARBA00022801"/>
    </source>
</evidence>
<dbReference type="Gene3D" id="3.40.50.300">
    <property type="entry name" value="P-loop containing nucleotide triphosphate hydrolases"/>
    <property type="match status" value="1"/>
</dbReference>
<evidence type="ECO:0000256" key="11">
    <source>
        <dbReference type="ARBA" id="ARBA00048778"/>
    </source>
</evidence>
<comment type="caution">
    <text evidence="16">The sequence shown here is derived from an EMBL/GenBank/DDBJ whole genome shotgun (WGS) entry which is preliminary data.</text>
</comment>
<dbReference type="PROSITE" id="PS00674">
    <property type="entry name" value="AAA"/>
    <property type="match status" value="1"/>
</dbReference>
<evidence type="ECO:0000259" key="14">
    <source>
        <dbReference type="SMART" id="SM00382"/>
    </source>
</evidence>
<feature type="domain" description="AAA+ ATPase" evidence="14">
    <location>
        <begin position="273"/>
        <end position="420"/>
    </location>
</feature>
<keyword evidence="5" id="KW-0999">Mitochondrion inner membrane</keyword>
<evidence type="ECO:0000256" key="5">
    <source>
        <dbReference type="ARBA" id="ARBA00022792"/>
    </source>
</evidence>
<dbReference type="Pfam" id="PF00004">
    <property type="entry name" value="AAA"/>
    <property type="match status" value="1"/>
</dbReference>
<evidence type="ECO:0000256" key="12">
    <source>
        <dbReference type="RuleBase" id="RU003651"/>
    </source>
</evidence>
<dbReference type="InterPro" id="IPR027417">
    <property type="entry name" value="P-loop_NTPase"/>
</dbReference>
<keyword evidence="8" id="KW-1133">Transmembrane helix</keyword>
<feature type="region of interest" description="Disordered" evidence="13">
    <location>
        <begin position="485"/>
        <end position="599"/>
    </location>
</feature>
<dbReference type="SUPFAM" id="SSF52540">
    <property type="entry name" value="P-loop containing nucleoside triphosphate hydrolases"/>
    <property type="match status" value="1"/>
</dbReference>
<gene>
    <name evidence="16" type="ORF">PG991_011004</name>
</gene>
<dbReference type="InterPro" id="IPR057495">
    <property type="entry name" value="AAA_lid_BCS1"/>
</dbReference>
<keyword evidence="3" id="KW-0812">Transmembrane</keyword>
<evidence type="ECO:0000256" key="7">
    <source>
        <dbReference type="ARBA" id="ARBA00022840"/>
    </source>
</evidence>
<keyword evidence="9" id="KW-0496">Mitochondrion</keyword>
<evidence type="ECO:0000259" key="15">
    <source>
        <dbReference type="SMART" id="SM01024"/>
    </source>
</evidence>
<keyword evidence="4 12" id="KW-0547">Nucleotide-binding</keyword>
<dbReference type="InterPro" id="IPR003960">
    <property type="entry name" value="ATPase_AAA_CS"/>
</dbReference>
<evidence type="ECO:0000256" key="13">
    <source>
        <dbReference type="SAM" id="MobiDB-lite"/>
    </source>
</evidence>
<proteinExistence type="inferred from homology"/>
<dbReference type="SMART" id="SM01024">
    <property type="entry name" value="BCS1_N"/>
    <property type="match status" value="1"/>
</dbReference>
<evidence type="ECO:0000313" key="16">
    <source>
        <dbReference type="EMBL" id="KAK8008453.1"/>
    </source>
</evidence>
<sequence length="599" mass="66517">MPKPGSARVMPARGIANFEVLAYFKALVDFFRRWVGKDIKTIAASLAVLGGLQTGLGTVSGFLSGLGRFLGHFFTSSMTIHGKDSLNREVINWLACHVLDGKQTRSLLAQSHGAMDTTMGFLSVRDDRPSHQQIAIKYLPTFDVHYFWFQGTFMMVQRNLTNGISLRSLFFDRSTEAPKGKEPLLITCVARSVDPIKKFLTECKQFAKSFTNDYVSIQTCSASIGFDTQLLRSPRPLETVHFDQQVKDDLVTDIAHYLRPETREFYHQRGIPYRRGYLLHGPPGTGKSSLSFAIAGHFKLELMVVDFAIVLGDHHLAVLFADLPAQCIVLLEDIDAVGLTRSGAADKDKDEDGDEEAKEEKKPEGKKSRCTLSGLLNVLDGVVAQQGRIVLMTTNREAELDEALTRPGRIDKKIYLGNIGTEAARQMFVRMYAPDHTKASPTASAGLLALADRFGAAKELDRKFTPAQVQEYLLRHRDSPRDAVEGLQGWIDEENRAREEKEEEKEEEKKEKASKASDEKEKEKTEKNTAEKDKDGESTTKESEETDDAATKVDDDKNDSSKSSSDVGEAMLTPTEDSSGNQSDNSDPKGPPVEPEKND</sequence>
<dbReference type="Pfam" id="PF08740">
    <property type="entry name" value="BCS1_N"/>
    <property type="match status" value="1"/>
</dbReference>
<feature type="compositionally biased region" description="Basic and acidic residues" evidence="13">
    <location>
        <begin position="507"/>
        <end position="560"/>
    </location>
</feature>
<dbReference type="Proteomes" id="UP001396898">
    <property type="component" value="Unassembled WGS sequence"/>
</dbReference>
<organism evidence="16 17">
    <name type="scientific">Apiospora marii</name>
    <dbReference type="NCBI Taxonomy" id="335849"/>
    <lineage>
        <taxon>Eukaryota</taxon>
        <taxon>Fungi</taxon>
        <taxon>Dikarya</taxon>
        <taxon>Ascomycota</taxon>
        <taxon>Pezizomycotina</taxon>
        <taxon>Sordariomycetes</taxon>
        <taxon>Xylariomycetidae</taxon>
        <taxon>Amphisphaeriales</taxon>
        <taxon>Apiosporaceae</taxon>
        <taxon>Apiospora</taxon>
    </lineage>
</organism>
<feature type="domain" description="BCS1 N-terminal" evidence="15">
    <location>
        <begin position="54"/>
        <end position="240"/>
    </location>
</feature>
<keyword evidence="10" id="KW-0472">Membrane</keyword>
<accession>A0ABR1RCW9</accession>
<evidence type="ECO:0000256" key="8">
    <source>
        <dbReference type="ARBA" id="ARBA00022989"/>
    </source>
</evidence>
<evidence type="ECO:0000256" key="4">
    <source>
        <dbReference type="ARBA" id="ARBA00022741"/>
    </source>
</evidence>
<keyword evidence="6" id="KW-0378">Hydrolase</keyword>
<comment type="catalytic activity">
    <reaction evidence="11">
        <text>ATP + H2O = ADP + phosphate + H(+)</text>
        <dbReference type="Rhea" id="RHEA:13065"/>
        <dbReference type="ChEBI" id="CHEBI:15377"/>
        <dbReference type="ChEBI" id="CHEBI:15378"/>
        <dbReference type="ChEBI" id="CHEBI:30616"/>
        <dbReference type="ChEBI" id="CHEBI:43474"/>
        <dbReference type="ChEBI" id="CHEBI:456216"/>
    </reaction>
    <physiologicalReaction direction="left-to-right" evidence="11">
        <dbReference type="Rhea" id="RHEA:13066"/>
    </physiologicalReaction>
</comment>
<reference evidence="16 17" key="1">
    <citation type="submission" date="2023-01" db="EMBL/GenBank/DDBJ databases">
        <title>Analysis of 21 Apiospora genomes using comparative genomics revels a genus with tremendous synthesis potential of carbohydrate active enzymes and secondary metabolites.</title>
        <authorList>
            <person name="Sorensen T."/>
        </authorList>
    </citation>
    <scope>NUCLEOTIDE SEQUENCE [LARGE SCALE GENOMIC DNA]</scope>
    <source>
        <strain evidence="16 17">CBS 20057</strain>
    </source>
</reference>
<dbReference type="Pfam" id="PF25426">
    <property type="entry name" value="AAA_lid_BCS1"/>
    <property type="match status" value="1"/>
</dbReference>
<keyword evidence="7 12" id="KW-0067">ATP-binding</keyword>
<evidence type="ECO:0000256" key="1">
    <source>
        <dbReference type="ARBA" id="ARBA00004434"/>
    </source>
</evidence>
<dbReference type="PANTHER" id="PTHR23070">
    <property type="entry name" value="BCS1 AAA-TYPE ATPASE"/>
    <property type="match status" value="1"/>
</dbReference>
<dbReference type="InterPro" id="IPR014851">
    <property type="entry name" value="BCS1_N"/>
</dbReference>
<protein>
    <recommendedName>
        <fullName evidence="18">AAA+ ATPase domain-containing protein</fullName>
    </recommendedName>
</protein>